<dbReference type="NCBIfam" id="TIGR00093">
    <property type="entry name" value="pseudouridine synthase"/>
    <property type="match status" value="1"/>
</dbReference>
<dbReference type="NCBIfam" id="NF007976">
    <property type="entry name" value="PRK10700.1"/>
    <property type="match status" value="1"/>
</dbReference>
<dbReference type="Proteomes" id="UP000501408">
    <property type="component" value="Chromosome 1"/>
</dbReference>
<keyword evidence="2" id="KW-0698">rRNA processing</keyword>
<evidence type="ECO:0000256" key="5">
    <source>
        <dbReference type="ARBA" id="ARBA00036944"/>
    </source>
</evidence>
<dbReference type="InterPro" id="IPR002942">
    <property type="entry name" value="S4_RNA-bd"/>
</dbReference>
<dbReference type="PANTHER" id="PTHR47683">
    <property type="entry name" value="PSEUDOURIDINE SYNTHASE FAMILY PROTEIN-RELATED"/>
    <property type="match status" value="1"/>
</dbReference>
<dbReference type="InterPro" id="IPR020103">
    <property type="entry name" value="PsdUridine_synth_cat_dom_sf"/>
</dbReference>
<dbReference type="PANTHER" id="PTHR47683:SF3">
    <property type="entry name" value="RIBOSOMAL LARGE SUBUNIT PSEUDOURIDINE SYNTHASE B"/>
    <property type="match status" value="1"/>
</dbReference>
<protein>
    <recommendedName>
        <fullName evidence="8">Pseudouridine synthase</fullName>
        <ecNumber evidence="8">5.4.99.-</ecNumber>
    </recommendedName>
</protein>
<gene>
    <name evidence="11" type="primary">rluB</name>
    <name evidence="11" type="ORF">HBA18_05635</name>
</gene>
<sequence length="327" mass="37008">MSEKLQKVLARAGVGSRREMESYIQSGRVSVNGVVAKLGDRLDDPSALVRVDGHPVQLSAPSESVCRVLAYNKPEGELCTRSDPEGRRTVFDRLPKLRDARWVAVGRLDANTSGLLLFTTDGELANRLMHPSRQVQREYMVRVFGEVNEDMVRNLVSGVELEDGVARFEDVVYAGGEGMNHTFYVVITEGRNREVRRLWETQGVTVSRLKRVRYGDIYLEKDLPRGGWREMELKEVNYLREMVEMKPESQTVITPEDQKRKKSRQKIRRAVRRYEERIDSDSKPKKARQARRGNAPAGGPKGSGPKPKQGNPRAGAPRGKGKPRTRK</sequence>
<feature type="compositionally biased region" description="Basic and acidic residues" evidence="9">
    <location>
        <begin position="272"/>
        <end position="284"/>
    </location>
</feature>
<dbReference type="EMBL" id="CP050266">
    <property type="protein sequence ID" value="QIR05895.1"/>
    <property type="molecule type" value="Genomic_DNA"/>
</dbReference>
<dbReference type="GO" id="GO:0160139">
    <property type="term" value="F:23S rRNA pseudouridine(2605) synthase activity"/>
    <property type="evidence" value="ECO:0007669"/>
    <property type="project" value="UniProtKB-EC"/>
</dbReference>
<keyword evidence="3 7" id="KW-0694">RNA-binding</keyword>
<name>A0ABX6K6P5_SALCS</name>
<dbReference type="SMART" id="SM00363">
    <property type="entry name" value="S4"/>
    <property type="match status" value="1"/>
</dbReference>
<organism evidence="11 12">
    <name type="scientific">Salinivibrio costicola</name>
    <name type="common">Vibrio costicola</name>
    <dbReference type="NCBI Taxonomy" id="51367"/>
    <lineage>
        <taxon>Bacteria</taxon>
        <taxon>Pseudomonadati</taxon>
        <taxon>Pseudomonadota</taxon>
        <taxon>Gammaproteobacteria</taxon>
        <taxon>Vibrionales</taxon>
        <taxon>Vibrionaceae</taxon>
        <taxon>Salinivibrio</taxon>
    </lineage>
</organism>
<dbReference type="SUPFAM" id="SSF55174">
    <property type="entry name" value="Alpha-L RNA-binding motif"/>
    <property type="match status" value="1"/>
</dbReference>
<dbReference type="Pfam" id="PF01479">
    <property type="entry name" value="S4"/>
    <property type="match status" value="1"/>
</dbReference>
<dbReference type="PROSITE" id="PS50889">
    <property type="entry name" value="S4"/>
    <property type="match status" value="1"/>
</dbReference>
<dbReference type="InterPro" id="IPR000748">
    <property type="entry name" value="PsdUridine_synth_RsuA/RluB/E/F"/>
</dbReference>
<evidence type="ECO:0000256" key="6">
    <source>
        <dbReference type="ARBA" id="ARBA00037383"/>
    </source>
</evidence>
<dbReference type="Gene3D" id="3.10.290.10">
    <property type="entry name" value="RNA-binding S4 domain"/>
    <property type="match status" value="1"/>
</dbReference>
<keyword evidence="12" id="KW-1185">Reference proteome</keyword>
<dbReference type="PROSITE" id="PS01149">
    <property type="entry name" value="PSI_RSU"/>
    <property type="match status" value="1"/>
</dbReference>
<evidence type="ECO:0000256" key="9">
    <source>
        <dbReference type="SAM" id="MobiDB-lite"/>
    </source>
</evidence>
<evidence type="ECO:0000256" key="4">
    <source>
        <dbReference type="ARBA" id="ARBA00023235"/>
    </source>
</evidence>
<dbReference type="Gene3D" id="3.30.2350.10">
    <property type="entry name" value="Pseudouridine synthase"/>
    <property type="match status" value="1"/>
</dbReference>
<dbReference type="InterPro" id="IPR050343">
    <property type="entry name" value="RsuA_PseudoU_synthase"/>
</dbReference>
<reference evidence="11 12" key="1">
    <citation type="submission" date="2020-03" db="EMBL/GenBank/DDBJ databases">
        <title>Genome mining reveals the biosynthetic pathways of PHA and ectoines of the halophilic strain Salinivibrio costicola M318 isolated from fermented shrimp paste.</title>
        <authorList>
            <person name="Doan T.V."/>
            <person name="Tran L.T."/>
            <person name="Trieu T.A."/>
            <person name="Nguyen Q.V."/>
            <person name="Quach T.N."/>
            <person name="Phi T.Q."/>
            <person name="Kumar S."/>
        </authorList>
    </citation>
    <scope>NUCLEOTIDE SEQUENCE [LARGE SCALE GENOMIC DNA]</scope>
    <source>
        <strain evidence="11 12">M318</strain>
    </source>
</reference>
<dbReference type="InterPro" id="IPR036986">
    <property type="entry name" value="S4_RNA-bd_sf"/>
</dbReference>
<dbReference type="EC" id="5.4.99.-" evidence="8"/>
<keyword evidence="4 8" id="KW-0413">Isomerase</keyword>
<feature type="compositionally biased region" description="Low complexity" evidence="9">
    <location>
        <begin position="293"/>
        <end position="312"/>
    </location>
</feature>
<evidence type="ECO:0000256" key="2">
    <source>
        <dbReference type="ARBA" id="ARBA00022552"/>
    </source>
</evidence>
<evidence type="ECO:0000313" key="12">
    <source>
        <dbReference type="Proteomes" id="UP000501408"/>
    </source>
</evidence>
<feature type="domain" description="RNA-binding S4" evidence="10">
    <location>
        <begin position="3"/>
        <end position="73"/>
    </location>
</feature>
<dbReference type="CDD" id="cd02556">
    <property type="entry name" value="PseudoU_synth_RluB"/>
    <property type="match status" value="1"/>
</dbReference>
<dbReference type="InterPro" id="IPR018496">
    <property type="entry name" value="PsdUridine_synth_RsuA/RluB_CS"/>
</dbReference>
<comment type="catalytic activity">
    <reaction evidence="5">
        <text>uridine(2605) in 23S rRNA = pseudouridine(2605) in 23S rRNA</text>
        <dbReference type="Rhea" id="RHEA:42520"/>
        <dbReference type="Rhea" id="RHEA-COMP:10095"/>
        <dbReference type="Rhea" id="RHEA-COMP:10096"/>
        <dbReference type="ChEBI" id="CHEBI:65314"/>
        <dbReference type="ChEBI" id="CHEBI:65315"/>
        <dbReference type="EC" id="5.4.99.22"/>
    </reaction>
</comment>
<feature type="region of interest" description="Disordered" evidence="9">
    <location>
        <begin position="248"/>
        <end position="327"/>
    </location>
</feature>
<evidence type="ECO:0000256" key="7">
    <source>
        <dbReference type="PROSITE-ProRule" id="PRU00182"/>
    </source>
</evidence>
<comment type="similarity">
    <text evidence="1 8">Belongs to the pseudouridine synthase RsuA family.</text>
</comment>
<evidence type="ECO:0000256" key="3">
    <source>
        <dbReference type="ARBA" id="ARBA00022884"/>
    </source>
</evidence>
<proteinExistence type="inferred from homology"/>
<evidence type="ECO:0000259" key="10">
    <source>
        <dbReference type="SMART" id="SM00363"/>
    </source>
</evidence>
<dbReference type="RefSeq" id="WP_077480182.1">
    <property type="nucleotide sequence ID" value="NZ_CP050266.1"/>
</dbReference>
<evidence type="ECO:0000313" key="11">
    <source>
        <dbReference type="EMBL" id="QIR05895.1"/>
    </source>
</evidence>
<accession>A0ABX6K6P5</accession>
<evidence type="ECO:0000256" key="1">
    <source>
        <dbReference type="ARBA" id="ARBA00008348"/>
    </source>
</evidence>
<dbReference type="InterPro" id="IPR006145">
    <property type="entry name" value="PsdUridine_synth_RsuA/RluA"/>
</dbReference>
<dbReference type="SUPFAM" id="SSF55120">
    <property type="entry name" value="Pseudouridine synthase"/>
    <property type="match status" value="1"/>
</dbReference>
<dbReference type="Pfam" id="PF00849">
    <property type="entry name" value="PseudoU_synth_2"/>
    <property type="match status" value="1"/>
</dbReference>
<evidence type="ECO:0000256" key="8">
    <source>
        <dbReference type="RuleBase" id="RU003887"/>
    </source>
</evidence>
<dbReference type="CDD" id="cd00165">
    <property type="entry name" value="S4"/>
    <property type="match status" value="1"/>
</dbReference>
<comment type="function">
    <text evidence="6">Responsible for synthesis of pseudouridine from uracil-2605 in 23S ribosomal RNA.</text>
</comment>
<feature type="compositionally biased region" description="Basic residues" evidence="9">
    <location>
        <begin position="260"/>
        <end position="271"/>
    </location>
</feature>